<accession>A0A7D5H857</accession>
<evidence type="ECO:0000259" key="2">
    <source>
        <dbReference type="Pfam" id="PF24458"/>
    </source>
</evidence>
<sequence length="86" mass="9451">MTDDATLSDFTTATDEETGDESPDSNDVAGMPPVDSNPDSESKIGARDVGFSTYASGEYSCWNCKRTTDRVWRDDGELVCPDCKEW</sequence>
<reference evidence="3 4" key="1">
    <citation type="submission" date="2020-07" db="EMBL/GenBank/DDBJ databases">
        <authorList>
            <person name="Cui H."/>
        </authorList>
    </citation>
    <scope>NUCLEOTIDE SEQUENCE [LARGE SCALE GENOMIC DNA]</scope>
    <source>
        <strain evidence="3 4">YPL8</strain>
    </source>
</reference>
<dbReference type="InterPro" id="IPR055995">
    <property type="entry name" value="DUF7573"/>
</dbReference>
<feature type="region of interest" description="Disordered" evidence="1">
    <location>
        <begin position="1"/>
        <end position="45"/>
    </location>
</feature>
<dbReference type="RefSeq" id="WP_179261268.1">
    <property type="nucleotide sequence ID" value="NZ_CP058601.1"/>
</dbReference>
<organism evidence="3 4">
    <name type="scientific">Natrinema halophilum</name>
    <dbReference type="NCBI Taxonomy" id="1699371"/>
    <lineage>
        <taxon>Archaea</taxon>
        <taxon>Methanobacteriati</taxon>
        <taxon>Methanobacteriota</taxon>
        <taxon>Stenosarchaea group</taxon>
        <taxon>Halobacteria</taxon>
        <taxon>Halobacteriales</taxon>
        <taxon>Natrialbaceae</taxon>
        <taxon>Natrinema</taxon>
    </lineage>
</organism>
<feature type="compositionally biased region" description="Acidic residues" evidence="1">
    <location>
        <begin position="14"/>
        <end position="24"/>
    </location>
</feature>
<dbReference type="OrthoDB" id="157634at2157"/>
<proteinExistence type="predicted"/>
<protein>
    <recommendedName>
        <fullName evidence="2">DUF7573 domain-containing protein</fullName>
    </recommendedName>
</protein>
<gene>
    <name evidence="3" type="ORF">HYG82_12010</name>
</gene>
<dbReference type="KEGG" id="haly:HYG82_12010"/>
<dbReference type="GeneID" id="56034027"/>
<dbReference type="EMBL" id="CP058601">
    <property type="protein sequence ID" value="QLG49535.1"/>
    <property type="molecule type" value="Genomic_DNA"/>
</dbReference>
<keyword evidence="4" id="KW-1185">Reference proteome</keyword>
<name>A0A7D5H857_9EURY</name>
<dbReference type="Pfam" id="PF24458">
    <property type="entry name" value="DUF7573"/>
    <property type="match status" value="1"/>
</dbReference>
<evidence type="ECO:0000313" key="4">
    <source>
        <dbReference type="Proteomes" id="UP000509241"/>
    </source>
</evidence>
<evidence type="ECO:0000256" key="1">
    <source>
        <dbReference type="SAM" id="MobiDB-lite"/>
    </source>
</evidence>
<feature type="domain" description="DUF7573" evidence="2">
    <location>
        <begin position="52"/>
        <end position="86"/>
    </location>
</feature>
<dbReference type="Proteomes" id="UP000509241">
    <property type="component" value="Chromosome"/>
</dbReference>
<dbReference type="AlphaFoldDB" id="A0A7D5H857"/>
<evidence type="ECO:0000313" key="3">
    <source>
        <dbReference type="EMBL" id="QLG49535.1"/>
    </source>
</evidence>